<keyword evidence="3" id="KW-1185">Reference proteome</keyword>
<keyword evidence="1" id="KW-1133">Transmembrane helix</keyword>
<name>A0ABD3SZY4_9LAMI</name>
<protein>
    <submittedName>
        <fullName evidence="2">Uncharacterized protein</fullName>
    </submittedName>
</protein>
<dbReference type="AlphaFoldDB" id="A0ABD3SZY4"/>
<evidence type="ECO:0000256" key="1">
    <source>
        <dbReference type="SAM" id="Phobius"/>
    </source>
</evidence>
<evidence type="ECO:0000313" key="3">
    <source>
        <dbReference type="Proteomes" id="UP001634393"/>
    </source>
</evidence>
<dbReference type="Proteomes" id="UP001634393">
    <property type="component" value="Unassembled WGS sequence"/>
</dbReference>
<accession>A0ABD3SZY4</accession>
<proteinExistence type="predicted"/>
<dbReference type="EMBL" id="JBJXBP010000005">
    <property type="protein sequence ID" value="KAL3830211.1"/>
    <property type="molecule type" value="Genomic_DNA"/>
</dbReference>
<gene>
    <name evidence="2" type="ORF">ACJIZ3_019013</name>
</gene>
<evidence type="ECO:0000313" key="2">
    <source>
        <dbReference type="EMBL" id="KAL3830211.1"/>
    </source>
</evidence>
<sequence>MAREPINDGDPPDFNEDLHSRQLAVYGLRVYSKNGWIVVKHQDMSCTVWEWWNLKDNPTLSELLQWLITKALIVATFGLEVDCCTIWLVRMMKTMMPIFLAFLYTSNSVLLLISHFCFSQAFMAEFPALQPGFCSNIVTFWHLLPVLRPSNRAHKRSKNLSGNMVGTYEFEEIMEDSSGEGNEPKKSRIEDVKLKVGQEGRRERETKKFFRLPTIAACLMGKLEELEYLRTIRGQELISDKGEIVQPESSSSLESAINQSREEAKEIDLAKATVEGLKEEGISESAQVLMVSRELCFESLILIGFDFVHVDAQGLLKPLKSLVPWSEGIIT</sequence>
<reference evidence="2 3" key="1">
    <citation type="submission" date="2024-12" db="EMBL/GenBank/DDBJ databases">
        <title>The unique morphological basis and parallel evolutionary history of personate flowers in Penstemon.</title>
        <authorList>
            <person name="Depatie T.H."/>
            <person name="Wessinger C.A."/>
        </authorList>
    </citation>
    <scope>NUCLEOTIDE SEQUENCE [LARGE SCALE GENOMIC DNA]</scope>
    <source>
        <strain evidence="2">WTNN_2</strain>
        <tissue evidence="2">Leaf</tissue>
    </source>
</reference>
<keyword evidence="1" id="KW-0812">Transmembrane</keyword>
<comment type="caution">
    <text evidence="2">The sequence shown here is derived from an EMBL/GenBank/DDBJ whole genome shotgun (WGS) entry which is preliminary data.</text>
</comment>
<organism evidence="2 3">
    <name type="scientific">Penstemon smallii</name>
    <dbReference type="NCBI Taxonomy" id="265156"/>
    <lineage>
        <taxon>Eukaryota</taxon>
        <taxon>Viridiplantae</taxon>
        <taxon>Streptophyta</taxon>
        <taxon>Embryophyta</taxon>
        <taxon>Tracheophyta</taxon>
        <taxon>Spermatophyta</taxon>
        <taxon>Magnoliopsida</taxon>
        <taxon>eudicotyledons</taxon>
        <taxon>Gunneridae</taxon>
        <taxon>Pentapetalae</taxon>
        <taxon>asterids</taxon>
        <taxon>lamiids</taxon>
        <taxon>Lamiales</taxon>
        <taxon>Plantaginaceae</taxon>
        <taxon>Cheloneae</taxon>
        <taxon>Penstemon</taxon>
    </lineage>
</organism>
<feature type="transmembrane region" description="Helical" evidence="1">
    <location>
        <begin position="101"/>
        <end position="122"/>
    </location>
</feature>
<keyword evidence="1" id="KW-0472">Membrane</keyword>